<gene>
    <name evidence="2" type="ORF">CRE_29334</name>
</gene>
<dbReference type="Proteomes" id="UP000008281">
    <property type="component" value="Unassembled WGS sequence"/>
</dbReference>
<sequence length="139" mass="16438">MNHIRTVFCFTNPQDLSFYRGCERFEVQSLKDTIGNVDDLYVADEKQFNRFVKHWIRGSNPRLQYMSLFIEITNSVSREEPLKGIDYVDVAEEDQLEICRKHRIKSYYMVQIRRKDGTPAVIAAEDFGNVLHVCFLVFY</sequence>
<dbReference type="InterPro" id="IPR012885">
    <property type="entry name" value="F-box_Sdz-33"/>
</dbReference>
<accession>E3MXY5</accession>
<evidence type="ECO:0000313" key="3">
    <source>
        <dbReference type="Proteomes" id="UP000008281"/>
    </source>
</evidence>
<dbReference type="PANTHER" id="PTHR22899:SF0">
    <property type="entry name" value="F-BOX ASSOCIATED DOMAIN-CONTAINING PROTEIN-RELATED"/>
    <property type="match status" value="1"/>
</dbReference>
<protein>
    <recommendedName>
        <fullName evidence="1">Sdz-33 F-box domain-containing protein</fullName>
    </recommendedName>
</protein>
<dbReference type="Pfam" id="PF07735">
    <property type="entry name" value="FBA_2"/>
    <property type="match status" value="1"/>
</dbReference>
<organism evidence="3">
    <name type="scientific">Caenorhabditis remanei</name>
    <name type="common">Caenorhabditis vulgaris</name>
    <dbReference type="NCBI Taxonomy" id="31234"/>
    <lineage>
        <taxon>Eukaryota</taxon>
        <taxon>Metazoa</taxon>
        <taxon>Ecdysozoa</taxon>
        <taxon>Nematoda</taxon>
        <taxon>Chromadorea</taxon>
        <taxon>Rhabditida</taxon>
        <taxon>Rhabditina</taxon>
        <taxon>Rhabditomorpha</taxon>
        <taxon>Rhabditoidea</taxon>
        <taxon>Rhabditidae</taxon>
        <taxon>Peloderinae</taxon>
        <taxon>Caenorhabditis</taxon>
    </lineage>
</organism>
<dbReference type="InParanoid" id="E3MXY5"/>
<dbReference type="EMBL" id="DS268494">
    <property type="protein sequence ID" value="EFP11850.1"/>
    <property type="molecule type" value="Genomic_DNA"/>
</dbReference>
<keyword evidence="3" id="KW-1185">Reference proteome</keyword>
<evidence type="ECO:0000259" key="1">
    <source>
        <dbReference type="Pfam" id="PF07735"/>
    </source>
</evidence>
<evidence type="ECO:0000313" key="2">
    <source>
        <dbReference type="EMBL" id="EFP11850.1"/>
    </source>
</evidence>
<dbReference type="AlphaFoldDB" id="E3MXY5"/>
<dbReference type="PANTHER" id="PTHR22899">
    <property type="entry name" value="CYCLIN-RELATED F-BOX FAMILY"/>
    <property type="match status" value="1"/>
</dbReference>
<feature type="domain" description="Sdz-33 F-box" evidence="1">
    <location>
        <begin position="44"/>
        <end position="68"/>
    </location>
</feature>
<reference evidence="2" key="1">
    <citation type="submission" date="2007-07" db="EMBL/GenBank/DDBJ databases">
        <title>PCAP assembly of the Caenorhabditis remanei genome.</title>
        <authorList>
            <consortium name="The Caenorhabditis remanei Sequencing Consortium"/>
            <person name="Wilson R.K."/>
        </authorList>
    </citation>
    <scope>NUCLEOTIDE SEQUENCE [LARGE SCALE GENOMIC DNA]</scope>
    <source>
        <strain evidence="2">PB4641</strain>
    </source>
</reference>
<dbReference type="InterPro" id="IPR053222">
    <property type="entry name" value="Zygotic_Embryogenesis-Asso"/>
</dbReference>
<proteinExistence type="predicted"/>
<dbReference type="HOGENOM" id="CLU_1847014_0_0_1"/>
<name>E3MXY5_CAERE</name>